<feature type="region of interest" description="Disordered" evidence="1">
    <location>
        <begin position="48"/>
        <end position="67"/>
    </location>
</feature>
<organism evidence="2">
    <name type="scientific">Anguilla anguilla</name>
    <name type="common">European freshwater eel</name>
    <name type="synonym">Muraena anguilla</name>
    <dbReference type="NCBI Taxonomy" id="7936"/>
    <lineage>
        <taxon>Eukaryota</taxon>
        <taxon>Metazoa</taxon>
        <taxon>Chordata</taxon>
        <taxon>Craniata</taxon>
        <taxon>Vertebrata</taxon>
        <taxon>Euteleostomi</taxon>
        <taxon>Actinopterygii</taxon>
        <taxon>Neopterygii</taxon>
        <taxon>Teleostei</taxon>
        <taxon>Anguilliformes</taxon>
        <taxon>Anguillidae</taxon>
        <taxon>Anguilla</taxon>
    </lineage>
</organism>
<name>A0A0E9UFB8_ANGAN</name>
<evidence type="ECO:0000313" key="2">
    <source>
        <dbReference type="EMBL" id="JAH64559.1"/>
    </source>
</evidence>
<dbReference type="AlphaFoldDB" id="A0A0E9UFB8"/>
<dbReference type="EMBL" id="GBXM01044018">
    <property type="protein sequence ID" value="JAH64559.1"/>
    <property type="molecule type" value="Transcribed_RNA"/>
</dbReference>
<evidence type="ECO:0000256" key="1">
    <source>
        <dbReference type="SAM" id="MobiDB-lite"/>
    </source>
</evidence>
<protein>
    <submittedName>
        <fullName evidence="2">Uncharacterized protein</fullName>
    </submittedName>
</protein>
<reference evidence="2" key="1">
    <citation type="submission" date="2014-11" db="EMBL/GenBank/DDBJ databases">
        <authorList>
            <person name="Amaro Gonzalez C."/>
        </authorList>
    </citation>
    <scope>NUCLEOTIDE SEQUENCE</scope>
</reference>
<sequence length="67" mass="7222">MEGFSLAFVSPSQFSRTLASTADKHAPALWKSGAMNLSVKLRQTVRRGAGPSRGFGLRASPPKYVRS</sequence>
<accession>A0A0E9UFB8</accession>
<proteinExistence type="predicted"/>
<reference evidence="2" key="2">
    <citation type="journal article" date="2015" name="Fish Shellfish Immunol.">
        <title>Early steps in the European eel (Anguilla anguilla)-Vibrio vulnificus interaction in the gills: Role of the RtxA13 toxin.</title>
        <authorList>
            <person name="Callol A."/>
            <person name="Pajuelo D."/>
            <person name="Ebbesson L."/>
            <person name="Teles M."/>
            <person name="MacKenzie S."/>
            <person name="Amaro C."/>
        </authorList>
    </citation>
    <scope>NUCLEOTIDE SEQUENCE</scope>
</reference>